<dbReference type="Proteomes" id="UP000199137">
    <property type="component" value="Unassembled WGS sequence"/>
</dbReference>
<sequence length="305" mass="32962">MSGIGGARAALGAAAEPWEIQIGRDLADRLDTKPPSHWSRPGAAADDLADLVGPGEVVLAPSATRPSSDGVVWTPEQALGAGARGAALWVDDLPYPRIIGAIPYPELIAVEHAMAGKHSCLVLTGVRTTLVFRYRSWAWPAVADLLTHVRSRAHRPGAAEPAHAGPPSLGWERLPASPLVALGHTRHTRYLGAEPELPRRWLWQQSRPAAFVALTRQELVAVRHVLGRRPLRHGVQLLAVARNRITGLGTRGDRLRIAVPAGRYEVDLGAELAAEARSRFEPMLRADGRRRVVRKAPQAPKAPQT</sequence>
<organism evidence="1 2">
    <name type="scientific">Amycolatopsis rubida</name>
    <dbReference type="NCBI Taxonomy" id="112413"/>
    <lineage>
        <taxon>Bacteria</taxon>
        <taxon>Bacillati</taxon>
        <taxon>Actinomycetota</taxon>
        <taxon>Actinomycetes</taxon>
        <taxon>Pseudonocardiales</taxon>
        <taxon>Pseudonocardiaceae</taxon>
        <taxon>Amycolatopsis</taxon>
    </lineage>
</organism>
<protein>
    <submittedName>
        <fullName evidence="1">Uncharacterized protein</fullName>
    </submittedName>
</protein>
<dbReference type="OrthoDB" id="3604317at2"/>
<evidence type="ECO:0000313" key="1">
    <source>
        <dbReference type="EMBL" id="SFP59527.1"/>
    </source>
</evidence>
<dbReference type="RefSeq" id="WP_093574515.1">
    <property type="nucleotide sequence ID" value="NZ_FOWC01000006.1"/>
</dbReference>
<gene>
    <name evidence="1" type="ORF">SAMN05421854_1063</name>
</gene>
<dbReference type="EMBL" id="FOWC01000006">
    <property type="protein sequence ID" value="SFP59527.1"/>
    <property type="molecule type" value="Genomic_DNA"/>
</dbReference>
<dbReference type="STRING" id="112413.SAMN05421854_1063"/>
<name>A0A1I5RMD8_9PSEU</name>
<accession>A0A1I5RMD8</accession>
<proteinExistence type="predicted"/>
<reference evidence="1 2" key="1">
    <citation type="submission" date="2016-10" db="EMBL/GenBank/DDBJ databases">
        <authorList>
            <person name="de Groot N.N."/>
        </authorList>
    </citation>
    <scope>NUCLEOTIDE SEQUENCE [LARGE SCALE GENOMIC DNA]</scope>
    <source>
        <strain evidence="1 2">DSM 44637</strain>
    </source>
</reference>
<dbReference type="AlphaFoldDB" id="A0A1I5RMD8"/>
<evidence type="ECO:0000313" key="2">
    <source>
        <dbReference type="Proteomes" id="UP000199137"/>
    </source>
</evidence>